<dbReference type="InterPro" id="IPR010527">
    <property type="entry name" value="PSII_PsbU"/>
</dbReference>
<evidence type="ECO:0000256" key="5">
    <source>
        <dbReference type="ARBA" id="ARBA00043089"/>
    </source>
</evidence>
<dbReference type="Gene3D" id="1.10.150.320">
    <property type="entry name" value="Photosystem II 12 kDa extrinsic protein"/>
    <property type="match status" value="1"/>
</dbReference>
<evidence type="ECO:0000256" key="3">
    <source>
        <dbReference type="ARBA" id="ARBA00023078"/>
    </source>
</evidence>
<comment type="subcellular location">
    <subcellularLocation>
        <location evidence="1">Membrane</location>
        <topology evidence="1">Peripheral membrane protein</topology>
    </subcellularLocation>
</comment>
<feature type="signal peptide" evidence="6">
    <location>
        <begin position="1"/>
        <end position="15"/>
    </location>
</feature>
<dbReference type="GO" id="GO:0016020">
    <property type="term" value="C:membrane"/>
    <property type="evidence" value="ECO:0007669"/>
    <property type="project" value="UniProtKB-SubCell"/>
</dbReference>
<evidence type="ECO:0000313" key="8">
    <source>
        <dbReference type="Proteomes" id="UP001530400"/>
    </source>
</evidence>
<feature type="chain" id="PRO_5044857812" description="Photosystem II 12 kDa extrinsic protein" evidence="6">
    <location>
        <begin position="16"/>
        <end position="148"/>
    </location>
</feature>
<sequence length="148" mass="15690">MKLAVIAALVSSAAAFAPNAQPAAQTALNAETDRRAFFGAAAAFGAAALPIAANAKVDYENVAYLGGSQIIDLNNANVRSYLRIQGMYPNAAGKIVSHGPYKSVADVYNIPGLSQAEKDVIKKNESRFTVKEPAAEYVIDRINNGLYR</sequence>
<comment type="caution">
    <text evidence="7">The sequence shown here is derived from an EMBL/GenBank/DDBJ whole genome shotgun (WGS) entry which is preliminary data.</text>
</comment>
<dbReference type="AlphaFoldDB" id="A0ABD3P845"/>
<evidence type="ECO:0000313" key="7">
    <source>
        <dbReference type="EMBL" id="KAL3784227.1"/>
    </source>
</evidence>
<keyword evidence="6" id="KW-0732">Signal</keyword>
<evidence type="ECO:0000256" key="2">
    <source>
        <dbReference type="ARBA" id="ARBA00010827"/>
    </source>
</evidence>
<dbReference type="Pfam" id="PF06514">
    <property type="entry name" value="PsbU"/>
    <property type="match status" value="1"/>
</dbReference>
<evidence type="ECO:0000256" key="6">
    <source>
        <dbReference type="SAM" id="SignalP"/>
    </source>
</evidence>
<evidence type="ECO:0000256" key="4">
    <source>
        <dbReference type="ARBA" id="ARBA00023136"/>
    </source>
</evidence>
<dbReference type="NCBIfam" id="NF002708">
    <property type="entry name" value="PRK02515.1"/>
    <property type="match status" value="1"/>
</dbReference>
<proteinExistence type="inferred from homology"/>
<evidence type="ECO:0000256" key="1">
    <source>
        <dbReference type="ARBA" id="ARBA00004170"/>
    </source>
</evidence>
<keyword evidence="4" id="KW-0472">Membrane</keyword>
<name>A0ABD3P845_9STRA</name>
<keyword evidence="8" id="KW-1185">Reference proteome</keyword>
<keyword evidence="3" id="KW-0793">Thylakoid</keyword>
<reference evidence="7 8" key="1">
    <citation type="submission" date="2024-10" db="EMBL/GenBank/DDBJ databases">
        <title>Updated reference genomes for cyclostephanoid diatoms.</title>
        <authorList>
            <person name="Roberts W.R."/>
            <person name="Alverson A.J."/>
        </authorList>
    </citation>
    <scope>NUCLEOTIDE SEQUENCE [LARGE SCALE GENOMIC DNA]</scope>
    <source>
        <strain evidence="7 8">AJA010-31</strain>
    </source>
</reference>
<protein>
    <recommendedName>
        <fullName evidence="5">Photosystem II 12 kDa extrinsic protein</fullName>
    </recommendedName>
</protein>
<comment type="similarity">
    <text evidence="2">Belongs to the PsbU family.</text>
</comment>
<dbReference type="SUPFAM" id="SSF81585">
    <property type="entry name" value="PsbU/PolX domain-like"/>
    <property type="match status" value="1"/>
</dbReference>
<organism evidence="7 8">
    <name type="scientific">Cyclotella atomus</name>
    <dbReference type="NCBI Taxonomy" id="382360"/>
    <lineage>
        <taxon>Eukaryota</taxon>
        <taxon>Sar</taxon>
        <taxon>Stramenopiles</taxon>
        <taxon>Ochrophyta</taxon>
        <taxon>Bacillariophyta</taxon>
        <taxon>Coscinodiscophyceae</taxon>
        <taxon>Thalassiosirophycidae</taxon>
        <taxon>Stephanodiscales</taxon>
        <taxon>Stephanodiscaceae</taxon>
        <taxon>Cyclotella</taxon>
    </lineage>
</organism>
<dbReference type="Proteomes" id="UP001530400">
    <property type="component" value="Unassembled WGS sequence"/>
</dbReference>
<dbReference type="EMBL" id="JALLPJ020000735">
    <property type="protein sequence ID" value="KAL3784227.1"/>
    <property type="molecule type" value="Genomic_DNA"/>
</dbReference>
<gene>
    <name evidence="7" type="ORF">ACHAWO_005658</name>
</gene>
<accession>A0ABD3P845</accession>